<dbReference type="SUPFAM" id="SSF101898">
    <property type="entry name" value="NHL repeat"/>
    <property type="match status" value="1"/>
</dbReference>
<proteinExistence type="predicted"/>
<comment type="caution">
    <text evidence="2">The sequence shown here is derived from an EMBL/GenBank/DDBJ whole genome shotgun (WGS) entry which is preliminary data.</text>
</comment>
<accession>A0A148KNT6</accession>
<dbReference type="AlphaFoldDB" id="A0A148KNT6"/>
<dbReference type="PROSITE" id="PS51257">
    <property type="entry name" value="PROKAR_LIPOPROTEIN"/>
    <property type="match status" value="1"/>
</dbReference>
<feature type="chain" id="PRO_5007550314" description="Phytase-like domain-containing protein" evidence="1">
    <location>
        <begin position="22"/>
        <end position="281"/>
    </location>
</feature>
<dbReference type="Proteomes" id="UP000070299">
    <property type="component" value="Unassembled WGS sequence"/>
</dbReference>
<dbReference type="OrthoDB" id="5599486at2"/>
<keyword evidence="1" id="KW-0732">Signal</keyword>
<reference evidence="3" key="1">
    <citation type="submission" date="2016-02" db="EMBL/GenBank/DDBJ databases">
        <authorList>
            <person name="Schultz-Johansen M."/>
            <person name="Glaring M.A."/>
            <person name="Bech P.K."/>
            <person name="Stougaard P."/>
        </authorList>
    </citation>
    <scope>NUCLEOTIDE SEQUENCE [LARGE SCALE GENOMIC DNA]</scope>
    <source>
        <strain evidence="3">S66</strain>
    </source>
</reference>
<dbReference type="EMBL" id="LSNE01000009">
    <property type="protein sequence ID" value="KXI27983.1"/>
    <property type="molecule type" value="Genomic_DNA"/>
</dbReference>
<gene>
    <name evidence="2" type="ORF">AX660_18750</name>
</gene>
<evidence type="ECO:0008006" key="4">
    <source>
        <dbReference type="Google" id="ProtNLM"/>
    </source>
</evidence>
<feature type="signal peptide" evidence="1">
    <location>
        <begin position="1"/>
        <end position="21"/>
    </location>
</feature>
<name>A0A148KNT6_9ALTE</name>
<evidence type="ECO:0000256" key="1">
    <source>
        <dbReference type="SAM" id="SignalP"/>
    </source>
</evidence>
<keyword evidence="3" id="KW-1185">Reference proteome</keyword>
<evidence type="ECO:0000313" key="3">
    <source>
        <dbReference type="Proteomes" id="UP000070299"/>
    </source>
</evidence>
<protein>
    <recommendedName>
        <fullName evidence="4">Phytase-like domain-containing protein</fullName>
    </recommendedName>
</protein>
<dbReference type="STRING" id="1799789.AX660_18750"/>
<evidence type="ECO:0000313" key="2">
    <source>
        <dbReference type="EMBL" id="KXI27983.1"/>
    </source>
</evidence>
<sequence length="281" mass="31674">MVIKILVFTGVLLVTACSSFADNRPGYTVIKQFNLPPELAETSGLYCPEQNTVYTINDSGNKPILYQLNLLGEIQQQFEIDAKNRDWESLTGDDKSFYIGDIGNNNGKRKAVEIYVVDKNTDKTQLTRTLEISYLYNSINKNEYLNHDFDAEAFVSVDDKLILFSKSWQTTNLHIYELSKTELKQKVEPVATLEGLPGLVTGVDYNVLTKEYVLVGYSLYGLGSFSPFIAKMDKHFKLIASYPLTGFNQVEGVCVSPNGEVWISQESSFFSTHKLAKLLLR</sequence>
<organism evidence="2 3">
    <name type="scientific">Paraglaciecola hydrolytica</name>
    <dbReference type="NCBI Taxonomy" id="1799789"/>
    <lineage>
        <taxon>Bacteria</taxon>
        <taxon>Pseudomonadati</taxon>
        <taxon>Pseudomonadota</taxon>
        <taxon>Gammaproteobacteria</taxon>
        <taxon>Alteromonadales</taxon>
        <taxon>Alteromonadaceae</taxon>
        <taxon>Paraglaciecola</taxon>
    </lineage>
</organism>